<keyword evidence="3" id="KW-1185">Reference proteome</keyword>
<comment type="caution">
    <text evidence="2">The sequence shown here is derived from an EMBL/GenBank/DDBJ whole genome shotgun (WGS) entry which is preliminary data.</text>
</comment>
<proteinExistence type="predicted"/>
<feature type="compositionally biased region" description="Pro residues" evidence="1">
    <location>
        <begin position="208"/>
        <end position="230"/>
    </location>
</feature>
<dbReference type="AlphaFoldDB" id="A0A9P7AB50"/>
<dbReference type="RefSeq" id="XP_041153267.1">
    <property type="nucleotide sequence ID" value="XM_041298824.1"/>
</dbReference>
<reference evidence="2" key="1">
    <citation type="journal article" date="2020" name="New Phytol.">
        <title>Comparative genomics reveals dynamic genome evolution in host specialist ectomycorrhizal fungi.</title>
        <authorList>
            <person name="Lofgren L.A."/>
            <person name="Nguyen N.H."/>
            <person name="Vilgalys R."/>
            <person name="Ruytinx J."/>
            <person name="Liao H.L."/>
            <person name="Branco S."/>
            <person name="Kuo A."/>
            <person name="LaButti K."/>
            <person name="Lipzen A."/>
            <person name="Andreopoulos W."/>
            <person name="Pangilinan J."/>
            <person name="Riley R."/>
            <person name="Hundley H."/>
            <person name="Na H."/>
            <person name="Barry K."/>
            <person name="Grigoriev I.V."/>
            <person name="Stajich J.E."/>
            <person name="Kennedy P.G."/>
        </authorList>
    </citation>
    <scope>NUCLEOTIDE SEQUENCE</scope>
    <source>
        <strain evidence="2">S12</strain>
    </source>
</reference>
<feature type="compositionally biased region" description="Acidic residues" evidence="1">
    <location>
        <begin position="164"/>
        <end position="203"/>
    </location>
</feature>
<dbReference type="EMBL" id="JABBWE010000103">
    <property type="protein sequence ID" value="KAG1785784.1"/>
    <property type="molecule type" value="Genomic_DNA"/>
</dbReference>
<gene>
    <name evidence="2" type="ORF">HD556DRAFT_1249221</name>
</gene>
<sequence length="371" mass="40501">MPTPTPPTKIPSITLDADLVTDSMAARLCISLVGHVLFLKSQVPFPVVQMARMPGGDTTSRAAKKRQELLNSFDTLASHLNTTFTALSTAFAYHSGTKDPRSSGRAYLAVVLGPTPGSAKCRVMVGVDALEAKVWGERDDRLDVPSGREGEEAEDDDEKSHSEDESDSESDCDGDTDSSECGDSDSSDSLCDEEVASETEFEESSQAPSPPPSRTPSPSSSPPPPPPHLLPPTYAQELEALRTAERLLSRTLASACGENDGQGMASEMAPTQTHIVLRAPRKFMHPAWVPKQTLSGAFDALLDQFLEESGERPKRDDVKKRKKGGNVEGVWIRSRQRLTEDSEIISSEEIPEEDEMIWWTWDGRLVGFADW</sequence>
<organism evidence="2 3">
    <name type="scientific">Suillus plorans</name>
    <dbReference type="NCBI Taxonomy" id="116603"/>
    <lineage>
        <taxon>Eukaryota</taxon>
        <taxon>Fungi</taxon>
        <taxon>Dikarya</taxon>
        <taxon>Basidiomycota</taxon>
        <taxon>Agaricomycotina</taxon>
        <taxon>Agaricomycetes</taxon>
        <taxon>Agaricomycetidae</taxon>
        <taxon>Boletales</taxon>
        <taxon>Suillineae</taxon>
        <taxon>Suillaceae</taxon>
        <taxon>Suillus</taxon>
    </lineage>
</organism>
<evidence type="ECO:0000313" key="3">
    <source>
        <dbReference type="Proteomes" id="UP000719766"/>
    </source>
</evidence>
<protein>
    <submittedName>
        <fullName evidence="2">Uncharacterized protein</fullName>
    </submittedName>
</protein>
<dbReference type="OrthoDB" id="2387165at2759"/>
<dbReference type="Gene3D" id="3.30.900.20">
    <property type="match status" value="1"/>
</dbReference>
<accession>A0A9P7AB50</accession>
<dbReference type="GeneID" id="64592588"/>
<feature type="region of interest" description="Disordered" evidence="1">
    <location>
        <begin position="140"/>
        <end position="232"/>
    </location>
</feature>
<evidence type="ECO:0000313" key="2">
    <source>
        <dbReference type="EMBL" id="KAG1785784.1"/>
    </source>
</evidence>
<dbReference type="InterPro" id="IPR053729">
    <property type="entry name" value="MAD2L1BP_domain_sf"/>
</dbReference>
<feature type="compositionally biased region" description="Basic and acidic residues" evidence="1">
    <location>
        <begin position="140"/>
        <end position="150"/>
    </location>
</feature>
<evidence type="ECO:0000256" key="1">
    <source>
        <dbReference type="SAM" id="MobiDB-lite"/>
    </source>
</evidence>
<name>A0A9P7AB50_9AGAM</name>
<dbReference type="Proteomes" id="UP000719766">
    <property type="component" value="Unassembled WGS sequence"/>
</dbReference>